<protein>
    <submittedName>
        <fullName evidence="1">Uncharacterized protein</fullName>
    </submittedName>
</protein>
<sequence length="75" mass="8614">MDEDRKIIKGLGENNKVFKAQIRHLEKLLNQAISDQQEVKMTNNNELQKAKKVIDDLNRKVVSVVTQVLLSTKII</sequence>
<gene>
    <name evidence="1" type="ORF">Tci_009760</name>
</gene>
<proteinExistence type="predicted"/>
<organism evidence="1">
    <name type="scientific">Tanacetum cinerariifolium</name>
    <name type="common">Dalmatian daisy</name>
    <name type="synonym">Chrysanthemum cinerariifolium</name>
    <dbReference type="NCBI Taxonomy" id="118510"/>
    <lineage>
        <taxon>Eukaryota</taxon>
        <taxon>Viridiplantae</taxon>
        <taxon>Streptophyta</taxon>
        <taxon>Embryophyta</taxon>
        <taxon>Tracheophyta</taxon>
        <taxon>Spermatophyta</taxon>
        <taxon>Magnoliopsida</taxon>
        <taxon>eudicotyledons</taxon>
        <taxon>Gunneridae</taxon>
        <taxon>Pentapetalae</taxon>
        <taxon>asterids</taxon>
        <taxon>campanulids</taxon>
        <taxon>Asterales</taxon>
        <taxon>Asteraceae</taxon>
        <taxon>Asteroideae</taxon>
        <taxon>Anthemideae</taxon>
        <taxon>Anthemidinae</taxon>
        <taxon>Tanacetum</taxon>
    </lineage>
</organism>
<evidence type="ECO:0000313" key="1">
    <source>
        <dbReference type="EMBL" id="GEU37782.1"/>
    </source>
</evidence>
<dbReference type="EMBL" id="BKCJ010000971">
    <property type="protein sequence ID" value="GEU37782.1"/>
    <property type="molecule type" value="Genomic_DNA"/>
</dbReference>
<reference evidence="1" key="1">
    <citation type="journal article" date="2019" name="Sci. Rep.">
        <title>Draft genome of Tanacetum cinerariifolium, the natural source of mosquito coil.</title>
        <authorList>
            <person name="Yamashiro T."/>
            <person name="Shiraishi A."/>
            <person name="Satake H."/>
            <person name="Nakayama K."/>
        </authorList>
    </citation>
    <scope>NUCLEOTIDE SEQUENCE</scope>
</reference>
<comment type="caution">
    <text evidence="1">The sequence shown here is derived from an EMBL/GenBank/DDBJ whole genome shotgun (WGS) entry which is preliminary data.</text>
</comment>
<dbReference type="AlphaFoldDB" id="A0A6L2JM97"/>
<accession>A0A6L2JM97</accession>
<name>A0A6L2JM97_TANCI</name>